<dbReference type="EMBL" id="JANCMU010000003">
    <property type="protein sequence ID" value="MDG4946196.1"/>
    <property type="molecule type" value="Genomic_DNA"/>
</dbReference>
<evidence type="ECO:0000313" key="1">
    <source>
        <dbReference type="EMBL" id="MDG4946196.1"/>
    </source>
</evidence>
<dbReference type="Gene3D" id="3.40.50.10320">
    <property type="entry name" value="LmbE-like"/>
    <property type="match status" value="1"/>
</dbReference>
<dbReference type="InterPro" id="IPR023842">
    <property type="entry name" value="Bacillithiol_biosynth_BshB1"/>
</dbReference>
<dbReference type="RefSeq" id="WP_304420718.1">
    <property type="nucleotide sequence ID" value="NZ_JANCMU010000003.1"/>
</dbReference>
<sequence length="233" mass="26049">MKLDILAMGPHPDDVELGCGGTLAKAVAEGKKVGIIDLTNGELGTRGSREIRLKEAEAAKNILGVHARENLNMRDGFFLNDETNQLEVIKAIRKYRPEILITGAPEDRHPDHGRATELIVRASFLAGLPRIETGQEAWRPKRIFHYIQWKPLTPDFVVDISGYLETKIDSCLAYASQFHDPNSDEPETAISSTNFKESINYRAKDWGRLIWKDAGEAFISESILGVDSMEVFL</sequence>
<comment type="caution">
    <text evidence="1">The sequence shown here is derived from an EMBL/GenBank/DDBJ whole genome shotgun (WGS) entry which is preliminary data.</text>
</comment>
<dbReference type="InterPro" id="IPR024078">
    <property type="entry name" value="LmbE-like_dom_sf"/>
</dbReference>
<dbReference type="NCBIfam" id="TIGR04001">
    <property type="entry name" value="thiol_BshB1"/>
    <property type="match status" value="1"/>
</dbReference>
<proteinExistence type="predicted"/>
<dbReference type="Pfam" id="PF02585">
    <property type="entry name" value="PIG-L"/>
    <property type="match status" value="1"/>
</dbReference>
<protein>
    <submittedName>
        <fullName evidence="1">Bacillithiol biosynthesis deacetylase BshB1</fullName>
    </submittedName>
</protein>
<keyword evidence="2" id="KW-1185">Reference proteome</keyword>
<dbReference type="AlphaFoldDB" id="A0A9X4N0N5"/>
<gene>
    <name evidence="1" type="primary">bshB1</name>
    <name evidence="1" type="ORF">NMK71_07195</name>
</gene>
<organism evidence="1 2">
    <name type="scientific">Profundicola chukchiensis</name>
    <dbReference type="NCBI Taxonomy" id="2961959"/>
    <lineage>
        <taxon>Bacteria</taxon>
        <taxon>Pseudomonadati</taxon>
        <taxon>Bacteroidota</taxon>
        <taxon>Flavobacteriia</taxon>
        <taxon>Flavobacteriales</taxon>
        <taxon>Weeksellaceae</taxon>
        <taxon>Profundicola</taxon>
    </lineage>
</organism>
<accession>A0A9X4N0N5</accession>
<name>A0A9X4N0N5_9FLAO</name>
<dbReference type="SUPFAM" id="SSF102588">
    <property type="entry name" value="LmbE-like"/>
    <property type="match status" value="1"/>
</dbReference>
<reference evidence="1" key="1">
    <citation type="submission" date="2022-07" db="EMBL/GenBank/DDBJ databases">
        <title>Description and genome-wide analysis of Profundicola chukchiensis gen. nov., sp. nov., marine bacteria isolated from bottom sediments of the Chukchi Sea.</title>
        <authorList>
            <person name="Romanenko L."/>
            <person name="Otstavnykh N."/>
            <person name="Kurilenko V."/>
            <person name="Eremeev V."/>
            <person name="Velansky P."/>
            <person name="Mikhailov V."/>
            <person name="Isaeva M."/>
        </authorList>
    </citation>
    <scope>NUCLEOTIDE SEQUENCE</scope>
    <source>
        <strain evidence="1">KMM 9713</strain>
    </source>
</reference>
<dbReference type="GO" id="GO:0019213">
    <property type="term" value="F:deacetylase activity"/>
    <property type="evidence" value="ECO:0007669"/>
    <property type="project" value="InterPro"/>
</dbReference>
<dbReference type="GO" id="GO:0071793">
    <property type="term" value="P:bacillithiol biosynthetic process"/>
    <property type="evidence" value="ECO:0007669"/>
    <property type="project" value="InterPro"/>
</dbReference>
<evidence type="ECO:0000313" key="2">
    <source>
        <dbReference type="Proteomes" id="UP001152599"/>
    </source>
</evidence>
<dbReference type="InterPro" id="IPR003737">
    <property type="entry name" value="GlcNAc_PI_deacetylase-related"/>
</dbReference>
<dbReference type="Proteomes" id="UP001152599">
    <property type="component" value="Unassembled WGS sequence"/>
</dbReference>
<dbReference type="PANTHER" id="PTHR12993:SF30">
    <property type="entry name" value="N-ACETYL-ALPHA-D-GLUCOSAMINYL L-MALATE DEACETYLASE 1"/>
    <property type="match status" value="1"/>
</dbReference>
<dbReference type="PANTHER" id="PTHR12993">
    <property type="entry name" value="N-ACETYLGLUCOSAMINYL-PHOSPHATIDYLINOSITOL DE-N-ACETYLASE-RELATED"/>
    <property type="match status" value="1"/>
</dbReference>
<dbReference type="GO" id="GO:0016811">
    <property type="term" value="F:hydrolase activity, acting on carbon-nitrogen (but not peptide) bonds, in linear amides"/>
    <property type="evidence" value="ECO:0007669"/>
    <property type="project" value="TreeGrafter"/>
</dbReference>